<accession>A0ABD1XI15</accession>
<evidence type="ECO:0000313" key="2">
    <source>
        <dbReference type="Proteomes" id="UP001605036"/>
    </source>
</evidence>
<organism evidence="1 2">
    <name type="scientific">Riccia fluitans</name>
    <dbReference type="NCBI Taxonomy" id="41844"/>
    <lineage>
        <taxon>Eukaryota</taxon>
        <taxon>Viridiplantae</taxon>
        <taxon>Streptophyta</taxon>
        <taxon>Embryophyta</taxon>
        <taxon>Marchantiophyta</taxon>
        <taxon>Marchantiopsida</taxon>
        <taxon>Marchantiidae</taxon>
        <taxon>Marchantiales</taxon>
        <taxon>Ricciaceae</taxon>
        <taxon>Riccia</taxon>
    </lineage>
</organism>
<sequence length="94" mass="10229">MLPTSPGSLSASDMRFSLESTGAYDTRMGLLVLKTSGYVSELLSSIGLLKLKVKRDRVSVDSAENEDVERSALSVSPVPAVVGFTSRWCYRARQ</sequence>
<keyword evidence="2" id="KW-1185">Reference proteome</keyword>
<gene>
    <name evidence="1" type="ORF">R1flu_026916</name>
</gene>
<dbReference type="EMBL" id="JBHFFA010000008">
    <property type="protein sequence ID" value="KAL2608343.1"/>
    <property type="molecule type" value="Genomic_DNA"/>
</dbReference>
<protein>
    <submittedName>
        <fullName evidence="1">Uncharacterized protein</fullName>
    </submittedName>
</protein>
<dbReference type="AlphaFoldDB" id="A0ABD1XI15"/>
<comment type="caution">
    <text evidence="1">The sequence shown here is derived from an EMBL/GenBank/DDBJ whole genome shotgun (WGS) entry which is preliminary data.</text>
</comment>
<proteinExistence type="predicted"/>
<evidence type="ECO:0000313" key="1">
    <source>
        <dbReference type="EMBL" id="KAL2608343.1"/>
    </source>
</evidence>
<name>A0ABD1XI15_9MARC</name>
<dbReference type="Proteomes" id="UP001605036">
    <property type="component" value="Unassembled WGS sequence"/>
</dbReference>
<reference evidence="1 2" key="1">
    <citation type="submission" date="2024-09" db="EMBL/GenBank/DDBJ databases">
        <title>Chromosome-scale assembly of Riccia fluitans.</title>
        <authorList>
            <person name="Paukszto L."/>
            <person name="Sawicki J."/>
            <person name="Karawczyk K."/>
            <person name="Piernik-Szablinska J."/>
            <person name="Szczecinska M."/>
            <person name="Mazdziarz M."/>
        </authorList>
    </citation>
    <scope>NUCLEOTIDE SEQUENCE [LARGE SCALE GENOMIC DNA]</scope>
    <source>
        <strain evidence="1">Rf_01</strain>
        <tissue evidence="1">Aerial parts of the thallus</tissue>
    </source>
</reference>